<dbReference type="Pfam" id="PF11340">
    <property type="entry name" value="DUF3142"/>
    <property type="match status" value="1"/>
</dbReference>
<accession>A0ABW8Z2H3</accession>
<dbReference type="Proteomes" id="UP001629214">
    <property type="component" value="Unassembled WGS sequence"/>
</dbReference>
<evidence type="ECO:0000313" key="2">
    <source>
        <dbReference type="Proteomes" id="UP001629214"/>
    </source>
</evidence>
<gene>
    <name evidence="1" type="ORF">PQR63_01675</name>
</gene>
<dbReference type="RefSeq" id="WP_408165074.1">
    <property type="nucleotide sequence ID" value="NZ_JAQQFR010000001.1"/>
</dbReference>
<sequence>MRCSPFGLQHRYRYRRLRSVFLLLVLPLCGALLAACQRPPEVLPQQAYIWQRQWSPSVVNAMQASDQLVGGWRVLAAELTAQRQWKIAAPDWQALRTTTHAIVMVVRLDGQTDSLDAATQNRVADLLTRWRQQNIPVSGVEIDYDCPTSQLPAYAGFLTGLRQHLDRDTTLSITALPTWLNSPALNKLLAVADESVLQVHAVMNPRQGLFDAERAHAWLKAYAKQTTHPWRVALPSYSTRVSWDDNGRISAVESERPLLASGETSQELSASPTAVSAFLAQLDKDPSPGLIGVVWFRLPTEDDVRNWSPTTWQAVLARQPLSSSLTVEVLPNAQAGLHDLTLRNTGNADSALPPVVRIDAACNAADGINGYALEADAKGKYLRRTREGLLRAGYQRNIGWVRCQQPDIQLHVER</sequence>
<organism evidence="1 2">
    <name type="scientific">Herbaspirillum rhizosphaerae</name>
    <dbReference type="NCBI Taxonomy" id="346179"/>
    <lineage>
        <taxon>Bacteria</taxon>
        <taxon>Pseudomonadati</taxon>
        <taxon>Pseudomonadota</taxon>
        <taxon>Betaproteobacteria</taxon>
        <taxon>Burkholderiales</taxon>
        <taxon>Oxalobacteraceae</taxon>
        <taxon>Herbaspirillum</taxon>
    </lineage>
</organism>
<evidence type="ECO:0000313" key="1">
    <source>
        <dbReference type="EMBL" id="MFL9877075.1"/>
    </source>
</evidence>
<protein>
    <submittedName>
        <fullName evidence="1">DUF3142 domain-containing protein</fullName>
    </submittedName>
</protein>
<proteinExistence type="predicted"/>
<dbReference type="EMBL" id="JAQQFR010000001">
    <property type="protein sequence ID" value="MFL9877075.1"/>
    <property type="molecule type" value="Genomic_DNA"/>
</dbReference>
<name>A0ABW8Z2H3_9BURK</name>
<dbReference type="InterPro" id="IPR021488">
    <property type="entry name" value="DUF3142"/>
</dbReference>
<comment type="caution">
    <text evidence="1">The sequence shown here is derived from an EMBL/GenBank/DDBJ whole genome shotgun (WGS) entry which is preliminary data.</text>
</comment>
<reference evidence="1 2" key="1">
    <citation type="journal article" date="2024" name="Chem. Sci.">
        <title>Discovery of megapolipeptins by genome mining of a Burkholderiales bacteria collection.</title>
        <authorList>
            <person name="Paulo B.S."/>
            <person name="Recchia M.J.J."/>
            <person name="Lee S."/>
            <person name="Fergusson C.H."/>
            <person name="Romanowski S.B."/>
            <person name="Hernandez A."/>
            <person name="Krull N."/>
            <person name="Liu D.Y."/>
            <person name="Cavanagh H."/>
            <person name="Bos A."/>
            <person name="Gray C.A."/>
            <person name="Murphy B.T."/>
            <person name="Linington R.G."/>
            <person name="Eustaquio A.S."/>
        </authorList>
    </citation>
    <scope>NUCLEOTIDE SEQUENCE [LARGE SCALE GENOMIC DNA]</scope>
    <source>
        <strain evidence="1 2">RL21-008-BIB-B</strain>
    </source>
</reference>
<keyword evidence="2" id="KW-1185">Reference proteome</keyword>